<dbReference type="AlphaFoldDB" id="A0A8D1WE99"/>
<accession>A0A8D1WE99</accession>
<evidence type="ECO:0000313" key="2">
    <source>
        <dbReference type="Ensembl" id="ENSSSCP00060038154.1"/>
    </source>
</evidence>
<evidence type="ECO:0000256" key="1">
    <source>
        <dbReference type="SAM" id="MobiDB-lite"/>
    </source>
</evidence>
<reference evidence="2" key="1">
    <citation type="submission" date="2025-08" db="UniProtKB">
        <authorList>
            <consortium name="Ensembl"/>
        </authorList>
    </citation>
    <scope>IDENTIFICATION</scope>
</reference>
<protein>
    <submittedName>
        <fullName evidence="2">Uncharacterized protein</fullName>
    </submittedName>
</protein>
<organism evidence="2 3">
    <name type="scientific">Sus scrofa</name>
    <name type="common">Pig</name>
    <dbReference type="NCBI Taxonomy" id="9823"/>
    <lineage>
        <taxon>Eukaryota</taxon>
        <taxon>Metazoa</taxon>
        <taxon>Chordata</taxon>
        <taxon>Craniata</taxon>
        <taxon>Vertebrata</taxon>
        <taxon>Euteleostomi</taxon>
        <taxon>Mammalia</taxon>
        <taxon>Eutheria</taxon>
        <taxon>Laurasiatheria</taxon>
        <taxon>Artiodactyla</taxon>
        <taxon>Suina</taxon>
        <taxon>Suidae</taxon>
        <taxon>Sus</taxon>
    </lineage>
</organism>
<name>A0A8D1WE99_PIG</name>
<feature type="compositionally biased region" description="Basic and acidic residues" evidence="1">
    <location>
        <begin position="36"/>
        <end position="48"/>
    </location>
</feature>
<dbReference type="Proteomes" id="UP000694723">
    <property type="component" value="Unplaced"/>
</dbReference>
<feature type="region of interest" description="Disordered" evidence="1">
    <location>
        <begin position="1"/>
        <end position="48"/>
    </location>
</feature>
<feature type="region of interest" description="Disordered" evidence="1">
    <location>
        <begin position="69"/>
        <end position="118"/>
    </location>
</feature>
<proteinExistence type="predicted"/>
<evidence type="ECO:0000313" key="3">
    <source>
        <dbReference type="Proteomes" id="UP000694723"/>
    </source>
</evidence>
<dbReference type="Ensembl" id="ENSSSCT00060088160.1">
    <property type="protein sequence ID" value="ENSSSCP00060038154.1"/>
    <property type="gene ID" value="ENSSSCG00060064585.1"/>
</dbReference>
<feature type="compositionally biased region" description="Low complexity" evidence="1">
    <location>
        <begin position="1"/>
        <end position="15"/>
    </location>
</feature>
<sequence>MLSGARGRLALALRGTRAPPSAVARRCLHASGSRPSADENKKEGKPPRAFDPALLEFLVCHPGVLRCHVLDPGPPASRVLAPPREGREEARAEPQASRTKPATRRPGSWRAASPPAAF</sequence>
<dbReference type="PANTHER" id="PTHR33505:SF4">
    <property type="entry name" value="PROTEIN PREY, MITOCHONDRIAL"/>
    <property type="match status" value="1"/>
</dbReference>
<dbReference type="PANTHER" id="PTHR33505">
    <property type="entry name" value="ZGC:162634"/>
    <property type="match status" value="1"/>
</dbReference>